<evidence type="ECO:0000259" key="7">
    <source>
        <dbReference type="PROSITE" id="PS50011"/>
    </source>
</evidence>
<dbReference type="PIRSF" id="PIRSF000654">
    <property type="entry name" value="Integrin-linked_kinase"/>
    <property type="match status" value="1"/>
</dbReference>
<dbReference type="PANTHER" id="PTHR24418">
    <property type="entry name" value="TYROSINE-PROTEIN KINASE"/>
    <property type="match status" value="1"/>
</dbReference>
<reference evidence="8 10" key="2">
    <citation type="journal article" date="2013" name="Nature">
        <title>Insights into bilaterian evolution from three spiralian genomes.</title>
        <authorList>
            <person name="Simakov O."/>
            <person name="Marletaz F."/>
            <person name="Cho S.J."/>
            <person name="Edsinger-Gonzales E."/>
            <person name="Havlak P."/>
            <person name="Hellsten U."/>
            <person name="Kuo D.H."/>
            <person name="Larsson T."/>
            <person name="Lv J."/>
            <person name="Arendt D."/>
            <person name="Savage R."/>
            <person name="Osoegawa K."/>
            <person name="de Jong P."/>
            <person name="Grimwood J."/>
            <person name="Chapman J.A."/>
            <person name="Shapiro H."/>
            <person name="Aerts A."/>
            <person name="Otillar R.P."/>
            <person name="Terry A.Y."/>
            <person name="Boore J.L."/>
            <person name="Grigoriev I.V."/>
            <person name="Lindberg D.R."/>
            <person name="Seaver E.C."/>
            <person name="Weisblat D.A."/>
            <person name="Putnam N.H."/>
            <person name="Rokhsar D.S."/>
        </authorList>
    </citation>
    <scope>NUCLEOTIDE SEQUENCE</scope>
    <source>
        <strain evidence="8 10">I ESC-2004</strain>
    </source>
</reference>
<organism evidence="8">
    <name type="scientific">Capitella teleta</name>
    <name type="common">Polychaete worm</name>
    <dbReference type="NCBI Taxonomy" id="283909"/>
    <lineage>
        <taxon>Eukaryota</taxon>
        <taxon>Metazoa</taxon>
        <taxon>Spiralia</taxon>
        <taxon>Lophotrochozoa</taxon>
        <taxon>Annelida</taxon>
        <taxon>Polychaeta</taxon>
        <taxon>Sedentaria</taxon>
        <taxon>Scolecida</taxon>
        <taxon>Capitellidae</taxon>
        <taxon>Capitella</taxon>
    </lineage>
</organism>
<dbReference type="PROSITE" id="PS00109">
    <property type="entry name" value="PROTEIN_KINASE_TYR"/>
    <property type="match status" value="1"/>
</dbReference>
<dbReference type="SUPFAM" id="SSF56112">
    <property type="entry name" value="Protein kinase-like (PK-like)"/>
    <property type="match status" value="1"/>
</dbReference>
<feature type="domain" description="Protein kinase" evidence="7">
    <location>
        <begin position="1"/>
        <end position="250"/>
    </location>
</feature>
<dbReference type="OrthoDB" id="28230at2759"/>
<evidence type="ECO:0000256" key="4">
    <source>
        <dbReference type="ARBA" id="ARBA00022777"/>
    </source>
</evidence>
<keyword evidence="2" id="KW-0808">Transferase</keyword>
<keyword evidence="6" id="KW-0829">Tyrosine-protein kinase</keyword>
<gene>
    <name evidence="8" type="ORF">CAPTEDRAFT_134950</name>
</gene>
<keyword evidence="10" id="KW-1185">Reference proteome</keyword>
<dbReference type="FunFam" id="1.10.510.10:FF:000554">
    <property type="entry name" value="Predicted protein"/>
    <property type="match status" value="1"/>
</dbReference>
<dbReference type="FunCoup" id="R7VFV4">
    <property type="interactions" value="361"/>
</dbReference>
<dbReference type="STRING" id="283909.R7VFV4"/>
<dbReference type="HOGENOM" id="CLU_000288_7_40_1"/>
<dbReference type="GO" id="GO:0005524">
    <property type="term" value="F:ATP binding"/>
    <property type="evidence" value="ECO:0007669"/>
    <property type="project" value="UniProtKB-KW"/>
</dbReference>
<dbReference type="Gene3D" id="1.10.510.10">
    <property type="entry name" value="Transferase(Phosphotransferase) domain 1"/>
    <property type="match status" value="1"/>
</dbReference>
<dbReference type="Pfam" id="PF07714">
    <property type="entry name" value="PK_Tyr_Ser-Thr"/>
    <property type="match status" value="1"/>
</dbReference>
<keyword evidence="4" id="KW-0418">Kinase</keyword>
<dbReference type="EMBL" id="AMQN01035792">
    <property type="status" value="NOT_ANNOTATED_CDS"/>
    <property type="molecule type" value="Genomic_DNA"/>
</dbReference>
<dbReference type="EnsemblMetazoa" id="CapteT134950">
    <property type="protein sequence ID" value="CapteP134950"/>
    <property type="gene ID" value="CapteG134950"/>
</dbReference>
<evidence type="ECO:0000256" key="1">
    <source>
        <dbReference type="ARBA" id="ARBA00022553"/>
    </source>
</evidence>
<dbReference type="InterPro" id="IPR050198">
    <property type="entry name" value="Non-receptor_tyrosine_kinases"/>
</dbReference>
<proteinExistence type="predicted"/>
<name>R7VFV4_CAPTE</name>
<evidence type="ECO:0000313" key="10">
    <source>
        <dbReference type="Proteomes" id="UP000014760"/>
    </source>
</evidence>
<keyword evidence="1" id="KW-0597">Phosphoprotein</keyword>
<dbReference type="InterPro" id="IPR020635">
    <property type="entry name" value="Tyr_kinase_cat_dom"/>
</dbReference>
<dbReference type="InterPro" id="IPR001245">
    <property type="entry name" value="Ser-Thr/Tyr_kinase_cat_dom"/>
</dbReference>
<dbReference type="PRINTS" id="PR00109">
    <property type="entry name" value="TYRKINASE"/>
</dbReference>
<dbReference type="InterPro" id="IPR008266">
    <property type="entry name" value="Tyr_kinase_AS"/>
</dbReference>
<accession>R7VFV4</accession>
<protein>
    <recommendedName>
        <fullName evidence="7">Protein kinase domain-containing protein</fullName>
    </recommendedName>
</protein>
<keyword evidence="3" id="KW-0547">Nucleotide-binding</keyword>
<dbReference type="AlphaFoldDB" id="R7VFV4"/>
<reference evidence="10" key="1">
    <citation type="submission" date="2012-12" db="EMBL/GenBank/DDBJ databases">
        <authorList>
            <person name="Hellsten U."/>
            <person name="Grimwood J."/>
            <person name="Chapman J.A."/>
            <person name="Shapiro H."/>
            <person name="Aerts A."/>
            <person name="Otillar R.P."/>
            <person name="Terry A.Y."/>
            <person name="Boore J.L."/>
            <person name="Simakov O."/>
            <person name="Marletaz F."/>
            <person name="Cho S.-J."/>
            <person name="Edsinger-Gonzales E."/>
            <person name="Havlak P."/>
            <person name="Kuo D.-H."/>
            <person name="Larsson T."/>
            <person name="Lv J."/>
            <person name="Arendt D."/>
            <person name="Savage R."/>
            <person name="Osoegawa K."/>
            <person name="de Jong P."/>
            <person name="Lindberg D.R."/>
            <person name="Seaver E.C."/>
            <person name="Weisblat D.A."/>
            <person name="Putnam N.H."/>
            <person name="Grigoriev I.V."/>
            <person name="Rokhsar D.S."/>
        </authorList>
    </citation>
    <scope>NUCLEOTIDE SEQUENCE</scope>
    <source>
        <strain evidence="10">I ESC-2004</strain>
    </source>
</reference>
<evidence type="ECO:0000256" key="2">
    <source>
        <dbReference type="ARBA" id="ARBA00022679"/>
    </source>
</evidence>
<evidence type="ECO:0000313" key="9">
    <source>
        <dbReference type="EnsemblMetazoa" id="CapteP134950"/>
    </source>
</evidence>
<evidence type="ECO:0000256" key="6">
    <source>
        <dbReference type="ARBA" id="ARBA00023137"/>
    </source>
</evidence>
<evidence type="ECO:0000256" key="5">
    <source>
        <dbReference type="ARBA" id="ARBA00022840"/>
    </source>
</evidence>
<keyword evidence="5" id="KW-0067">ATP-binding</keyword>
<evidence type="ECO:0000256" key="3">
    <source>
        <dbReference type="ARBA" id="ARBA00022741"/>
    </source>
</evidence>
<sequence length="254" mass="28757">MEPYLKFVSLLALWNKTRIVAVKTLKPGTMSTDAFLAEAQVMKSLTHKNIVQLMAVCTEEEPILIVTEYLANGSLLAYLRKRNDDKLPLQTLLDIAAKVADGMVYIEDRKLIHRDLAARNILLAGDLTPKVADFGLAKDEAVYEASPGAKFPIKWTAPEAALRNIYTIKSDVWSFGIVLFEIITHGAIPYQGMNRHELLGQVNRGYRHPRPDDCPDFLYEIMLNCWNKTPHKRPTFESLADTLHTHHISIEPTY</sequence>
<feature type="non-terminal residue" evidence="8">
    <location>
        <position position="254"/>
    </location>
</feature>
<dbReference type="EMBL" id="KB292503">
    <property type="protein sequence ID" value="ELU17514.1"/>
    <property type="molecule type" value="Genomic_DNA"/>
</dbReference>
<dbReference type="SMART" id="SM00219">
    <property type="entry name" value="TyrKc"/>
    <property type="match status" value="1"/>
</dbReference>
<dbReference type="OMA" id="QPSGRIC"/>
<dbReference type="PROSITE" id="PS50011">
    <property type="entry name" value="PROTEIN_KINASE_DOM"/>
    <property type="match status" value="1"/>
</dbReference>
<dbReference type="Proteomes" id="UP000014760">
    <property type="component" value="Unassembled WGS sequence"/>
</dbReference>
<dbReference type="GO" id="GO:0004713">
    <property type="term" value="F:protein tyrosine kinase activity"/>
    <property type="evidence" value="ECO:0007669"/>
    <property type="project" value="UniProtKB-KW"/>
</dbReference>
<dbReference type="InterPro" id="IPR011009">
    <property type="entry name" value="Kinase-like_dom_sf"/>
</dbReference>
<reference evidence="9" key="3">
    <citation type="submission" date="2015-06" db="UniProtKB">
        <authorList>
            <consortium name="EnsemblMetazoa"/>
        </authorList>
    </citation>
    <scope>IDENTIFICATION</scope>
</reference>
<dbReference type="InterPro" id="IPR000719">
    <property type="entry name" value="Prot_kinase_dom"/>
</dbReference>
<evidence type="ECO:0000313" key="8">
    <source>
        <dbReference type="EMBL" id="ELU17514.1"/>
    </source>
</evidence>